<dbReference type="EC" id="2.1.1.77" evidence="7"/>
<dbReference type="AlphaFoldDB" id="A0AA50KP43"/>
<evidence type="ECO:0000256" key="6">
    <source>
        <dbReference type="ARBA" id="ARBA00022691"/>
    </source>
</evidence>
<protein>
    <recommendedName>
        <fullName evidence="7">Protein-L-isoaspartate O-methyltransferase</fullName>
        <ecNumber evidence="7">2.1.1.77</ecNumber>
    </recommendedName>
    <alternativeName>
        <fullName evidence="7">L-isoaspartyl protein carboxyl methyltransferase</fullName>
    </alternativeName>
    <alternativeName>
        <fullName evidence="7">Protein L-isoaspartyl methyltransferase</fullName>
    </alternativeName>
    <alternativeName>
        <fullName evidence="7">Protein-beta-aspartate methyltransferase</fullName>
        <shortName evidence="7">PIMT</shortName>
    </alternativeName>
</protein>
<gene>
    <name evidence="7" type="primary">pcm</name>
    <name evidence="8" type="ORF">PU634_01815</name>
</gene>
<organism evidence="8 9">
    <name type="scientific">Oceanimonas pelagia</name>
    <dbReference type="NCBI Taxonomy" id="3028314"/>
    <lineage>
        <taxon>Bacteria</taxon>
        <taxon>Pseudomonadati</taxon>
        <taxon>Pseudomonadota</taxon>
        <taxon>Gammaproteobacteria</taxon>
        <taxon>Aeromonadales</taxon>
        <taxon>Aeromonadaceae</taxon>
        <taxon>Oceanimonas</taxon>
    </lineage>
</organism>
<dbReference type="FunFam" id="3.40.50.150:FF:000010">
    <property type="entry name" value="Protein-L-isoaspartate O-methyltransferase"/>
    <property type="match status" value="1"/>
</dbReference>
<dbReference type="Proteomes" id="UP001223802">
    <property type="component" value="Chromosome"/>
</dbReference>
<evidence type="ECO:0000313" key="9">
    <source>
        <dbReference type="Proteomes" id="UP001223802"/>
    </source>
</evidence>
<feature type="active site" evidence="7">
    <location>
        <position position="64"/>
    </location>
</feature>
<dbReference type="InterPro" id="IPR000682">
    <property type="entry name" value="PCMT"/>
</dbReference>
<dbReference type="HAMAP" id="MF_00090">
    <property type="entry name" value="PIMT"/>
    <property type="match status" value="1"/>
</dbReference>
<dbReference type="NCBIfam" id="NF001453">
    <property type="entry name" value="PRK00312.1"/>
    <property type="match status" value="1"/>
</dbReference>
<keyword evidence="6 7" id="KW-0949">S-adenosyl-L-methionine</keyword>
<dbReference type="Gene3D" id="3.40.50.150">
    <property type="entry name" value="Vaccinia Virus protein VP39"/>
    <property type="match status" value="1"/>
</dbReference>
<proteinExistence type="inferred from homology"/>
<dbReference type="GO" id="GO:0032259">
    <property type="term" value="P:methylation"/>
    <property type="evidence" value="ECO:0007669"/>
    <property type="project" value="UniProtKB-KW"/>
</dbReference>
<dbReference type="PANTHER" id="PTHR11579:SF0">
    <property type="entry name" value="PROTEIN-L-ISOASPARTATE(D-ASPARTATE) O-METHYLTRANSFERASE"/>
    <property type="match status" value="1"/>
</dbReference>
<evidence type="ECO:0000256" key="4">
    <source>
        <dbReference type="ARBA" id="ARBA00022603"/>
    </source>
</evidence>
<dbReference type="CDD" id="cd02440">
    <property type="entry name" value="AdoMet_MTases"/>
    <property type="match status" value="1"/>
</dbReference>
<reference evidence="8 9" key="1">
    <citation type="submission" date="2023-02" db="EMBL/GenBank/DDBJ databases">
        <title>Complete genome sequence of a novel bacterium Oceanimonas sp. NTOU-MSR1 isolated from marine coast sediment.</title>
        <authorList>
            <person name="Yang H.-T."/>
            <person name="Chen Y.-L."/>
            <person name="Ho Y.-N."/>
        </authorList>
    </citation>
    <scope>NUCLEOTIDE SEQUENCE [LARGE SCALE GENOMIC DNA]</scope>
    <source>
        <strain evidence="8 9">NTOU-MSR1</strain>
    </source>
</reference>
<accession>A0AA50KP43</accession>
<dbReference type="PANTHER" id="PTHR11579">
    <property type="entry name" value="PROTEIN-L-ISOASPARTATE O-METHYLTRANSFERASE"/>
    <property type="match status" value="1"/>
</dbReference>
<comment type="subcellular location">
    <subcellularLocation>
        <location evidence="1 7">Cytoplasm</location>
    </subcellularLocation>
</comment>
<evidence type="ECO:0000256" key="5">
    <source>
        <dbReference type="ARBA" id="ARBA00022679"/>
    </source>
</evidence>
<dbReference type="GO" id="GO:0005737">
    <property type="term" value="C:cytoplasm"/>
    <property type="evidence" value="ECO:0007669"/>
    <property type="project" value="UniProtKB-SubCell"/>
</dbReference>
<keyword evidence="3 7" id="KW-0963">Cytoplasm</keyword>
<dbReference type="GO" id="GO:0030091">
    <property type="term" value="P:protein repair"/>
    <property type="evidence" value="ECO:0007669"/>
    <property type="project" value="UniProtKB-UniRule"/>
</dbReference>
<dbReference type="NCBIfam" id="TIGR00080">
    <property type="entry name" value="pimt"/>
    <property type="match status" value="1"/>
</dbReference>
<comment type="catalytic activity">
    <reaction evidence="7">
        <text>[protein]-L-isoaspartate + S-adenosyl-L-methionine = [protein]-L-isoaspartate alpha-methyl ester + S-adenosyl-L-homocysteine</text>
        <dbReference type="Rhea" id="RHEA:12705"/>
        <dbReference type="Rhea" id="RHEA-COMP:12143"/>
        <dbReference type="Rhea" id="RHEA-COMP:12144"/>
        <dbReference type="ChEBI" id="CHEBI:57856"/>
        <dbReference type="ChEBI" id="CHEBI:59789"/>
        <dbReference type="ChEBI" id="CHEBI:90596"/>
        <dbReference type="ChEBI" id="CHEBI:90598"/>
        <dbReference type="EC" id="2.1.1.77"/>
    </reaction>
</comment>
<sequence length="214" mass="23824">MWSKDVRTLAGEQLYRLLKQQGIRNERVLRAITGLPRHAFVDEAMAHKAWDNSALPIGFGQTISQPYIVARMTEALLQGPAPRRVLEVGTGSGFQTAVLAQLVEQVYTLERIKSLQYQARRRLQRLDLHNVWTKHGDGWQGWASKAPFDAIIVTAAASSTPAALLEQLAEGGRMVIPVGGLHQTLCLYRRQGDDITCTELEAVRFVPLIQGDLE</sequence>
<evidence type="ECO:0000256" key="3">
    <source>
        <dbReference type="ARBA" id="ARBA00022490"/>
    </source>
</evidence>
<evidence type="ECO:0000313" key="8">
    <source>
        <dbReference type="EMBL" id="WMC11129.1"/>
    </source>
</evidence>
<dbReference type="KEGG" id="ope:PU634_01815"/>
<name>A0AA50KP43_9GAMM</name>
<dbReference type="InterPro" id="IPR029063">
    <property type="entry name" value="SAM-dependent_MTases_sf"/>
</dbReference>
<dbReference type="EMBL" id="CP118224">
    <property type="protein sequence ID" value="WMC11129.1"/>
    <property type="molecule type" value="Genomic_DNA"/>
</dbReference>
<comment type="similarity">
    <text evidence="2 7">Belongs to the methyltransferase superfamily. L-isoaspartyl/D-aspartyl protein methyltransferase family.</text>
</comment>
<dbReference type="PROSITE" id="PS01279">
    <property type="entry name" value="PCMT"/>
    <property type="match status" value="1"/>
</dbReference>
<dbReference type="SUPFAM" id="SSF53335">
    <property type="entry name" value="S-adenosyl-L-methionine-dependent methyltransferases"/>
    <property type="match status" value="1"/>
</dbReference>
<dbReference type="RefSeq" id="WP_306762378.1">
    <property type="nucleotide sequence ID" value="NZ_CP118224.1"/>
</dbReference>
<evidence type="ECO:0000256" key="1">
    <source>
        <dbReference type="ARBA" id="ARBA00004496"/>
    </source>
</evidence>
<dbReference type="Pfam" id="PF01135">
    <property type="entry name" value="PCMT"/>
    <property type="match status" value="1"/>
</dbReference>
<comment type="function">
    <text evidence="7">Catalyzes the methyl esterification of L-isoaspartyl residues in peptides and proteins that result from spontaneous decomposition of normal L-aspartyl and L-asparaginyl residues. It plays a role in the repair and/or degradation of damaged proteins.</text>
</comment>
<keyword evidence="5 7" id="KW-0808">Transferase</keyword>
<evidence type="ECO:0000256" key="2">
    <source>
        <dbReference type="ARBA" id="ARBA00005369"/>
    </source>
</evidence>
<keyword evidence="4 7" id="KW-0489">Methyltransferase</keyword>
<evidence type="ECO:0000256" key="7">
    <source>
        <dbReference type="HAMAP-Rule" id="MF_00090"/>
    </source>
</evidence>
<dbReference type="GO" id="GO:0004719">
    <property type="term" value="F:protein-L-isoaspartate (D-aspartate) O-methyltransferase activity"/>
    <property type="evidence" value="ECO:0007669"/>
    <property type="project" value="UniProtKB-UniRule"/>
</dbReference>
<keyword evidence="9" id="KW-1185">Reference proteome</keyword>